<evidence type="ECO:0000256" key="3">
    <source>
        <dbReference type="PROSITE-ProRule" id="PRU00703"/>
    </source>
</evidence>
<keyword evidence="6" id="KW-1185">Reference proteome</keyword>
<dbReference type="RefSeq" id="WP_066791345.1">
    <property type="nucleotide sequence ID" value="NZ_LWQS01000114.1"/>
</dbReference>
<dbReference type="InterPro" id="IPR000644">
    <property type="entry name" value="CBS_dom"/>
</dbReference>
<comment type="cofactor">
    <cofactor evidence="1">
        <name>Fe(3+)</name>
        <dbReference type="ChEBI" id="CHEBI:29034"/>
    </cofactor>
</comment>
<dbReference type="SUPFAM" id="SSF57802">
    <property type="entry name" value="Rubredoxin-like"/>
    <property type="match status" value="1"/>
</dbReference>
<dbReference type="Gene3D" id="2.20.28.10">
    <property type="match status" value="1"/>
</dbReference>
<dbReference type="OrthoDB" id="9790355at2"/>
<reference evidence="5 6" key="1">
    <citation type="submission" date="2016-04" db="EMBL/GenBank/DDBJ databases">
        <title>Chloroflexus islandicus sp. nov., a thermophilic filamentous anoxygenic phototrophic bacterium from geyser Strokkur (Iceland).</title>
        <authorList>
            <person name="Gaisin V.A."/>
            <person name="Kalashnikov A.M."/>
            <person name="Sukhacheva M.V."/>
            <person name="Grouzdev D.S."/>
            <person name="Ivanov T.M."/>
            <person name="Kuznetsov B."/>
            <person name="Gorlenko V.M."/>
        </authorList>
    </citation>
    <scope>NUCLEOTIDE SEQUENCE [LARGE SCALE GENOMIC DNA]</scope>
    <source>
        <strain evidence="6">isl-2</strain>
    </source>
</reference>
<accession>A0A178LSS3</accession>
<dbReference type="EMBL" id="LWQS01000114">
    <property type="protein sequence ID" value="OAN37052.1"/>
    <property type="molecule type" value="Genomic_DNA"/>
</dbReference>
<dbReference type="Gene3D" id="3.10.580.10">
    <property type="entry name" value="CBS-domain"/>
    <property type="match status" value="2"/>
</dbReference>
<feature type="domain" description="CBS" evidence="4">
    <location>
        <begin position="7"/>
        <end position="63"/>
    </location>
</feature>
<evidence type="ECO:0000259" key="4">
    <source>
        <dbReference type="PROSITE" id="PS51371"/>
    </source>
</evidence>
<name>A0A178LSS3_9CHLR</name>
<dbReference type="AlphaFoldDB" id="A0A178LSS3"/>
<dbReference type="STRING" id="1707952.A6A03_05235"/>
<dbReference type="SMART" id="SM00116">
    <property type="entry name" value="CBS"/>
    <property type="match status" value="2"/>
</dbReference>
<organism evidence="5 6">
    <name type="scientific">Chloroflexus islandicus</name>
    <dbReference type="NCBI Taxonomy" id="1707952"/>
    <lineage>
        <taxon>Bacteria</taxon>
        <taxon>Bacillati</taxon>
        <taxon>Chloroflexota</taxon>
        <taxon>Chloroflexia</taxon>
        <taxon>Chloroflexales</taxon>
        <taxon>Chloroflexineae</taxon>
        <taxon>Chloroflexaceae</taxon>
        <taxon>Chloroflexus</taxon>
    </lineage>
</organism>
<dbReference type="PANTHER" id="PTHR43080">
    <property type="entry name" value="CBS DOMAIN-CONTAINING PROTEIN CBSX3, MITOCHONDRIAL"/>
    <property type="match status" value="1"/>
</dbReference>
<feature type="domain" description="CBS" evidence="4">
    <location>
        <begin position="65"/>
        <end position="122"/>
    </location>
</feature>
<dbReference type="InterPro" id="IPR048574">
    <property type="entry name" value="RUBY_RBDX"/>
</dbReference>
<dbReference type="CDD" id="cd00729">
    <property type="entry name" value="rubredoxin_SM"/>
    <property type="match status" value="1"/>
</dbReference>
<dbReference type="Proteomes" id="UP000078287">
    <property type="component" value="Unassembled WGS sequence"/>
</dbReference>
<proteinExistence type="predicted"/>
<dbReference type="InterPro" id="IPR046342">
    <property type="entry name" value="CBS_dom_sf"/>
</dbReference>
<dbReference type="InterPro" id="IPR051257">
    <property type="entry name" value="Diverse_CBS-Domain"/>
</dbReference>
<dbReference type="Pfam" id="PF00571">
    <property type="entry name" value="CBS"/>
    <property type="match status" value="2"/>
</dbReference>
<evidence type="ECO:0000256" key="2">
    <source>
        <dbReference type="ARBA" id="ARBA00023122"/>
    </source>
</evidence>
<protein>
    <submittedName>
        <fullName evidence="5">Signal transduction protein</fullName>
    </submittedName>
</protein>
<dbReference type="Pfam" id="PF21349">
    <property type="entry name" value="RUBY_RBDX"/>
    <property type="match status" value="1"/>
</dbReference>
<dbReference type="SUPFAM" id="SSF54631">
    <property type="entry name" value="CBS-domain pair"/>
    <property type="match status" value="1"/>
</dbReference>
<dbReference type="PANTHER" id="PTHR43080:SF26">
    <property type="entry name" value="REGULATORY PROTEIN"/>
    <property type="match status" value="1"/>
</dbReference>
<keyword evidence="2 3" id="KW-0129">CBS domain</keyword>
<evidence type="ECO:0000256" key="1">
    <source>
        <dbReference type="ARBA" id="ARBA00001965"/>
    </source>
</evidence>
<sequence>MKAREIMTRDVICITDDASVEDAARLMARNRISGLPVINGHGILVGLVTEHDLIAKEGRTVKEIMTRSVISVSADTEVEQIQHLLTNQRIRRVPVVENGKVVGIVSRSDLVRQIAMRWVCGVCGEIVRSLESPKHCPRCGADASAFTHEVVPPGM</sequence>
<evidence type="ECO:0000313" key="6">
    <source>
        <dbReference type="Proteomes" id="UP000078287"/>
    </source>
</evidence>
<dbReference type="CDD" id="cd04586">
    <property type="entry name" value="CBS_pair_BON_assoc"/>
    <property type="match status" value="1"/>
</dbReference>
<evidence type="ECO:0000313" key="5">
    <source>
        <dbReference type="EMBL" id="OAN37052.1"/>
    </source>
</evidence>
<dbReference type="PROSITE" id="PS51371">
    <property type="entry name" value="CBS"/>
    <property type="match status" value="2"/>
</dbReference>
<gene>
    <name evidence="5" type="ORF">A6A03_05235</name>
</gene>
<comment type="caution">
    <text evidence="5">The sequence shown here is derived from an EMBL/GenBank/DDBJ whole genome shotgun (WGS) entry which is preliminary data.</text>
</comment>